<dbReference type="PANTHER" id="PTHR10288">
    <property type="entry name" value="KH DOMAIN CONTAINING RNA BINDING PROTEIN"/>
    <property type="match status" value="1"/>
</dbReference>
<evidence type="ECO:0000256" key="2">
    <source>
        <dbReference type="ARBA" id="ARBA00022737"/>
    </source>
</evidence>
<dbReference type="SUPFAM" id="SSF54814">
    <property type="entry name" value="Prokaryotic type KH domain (KH-domain type II)"/>
    <property type="match status" value="1"/>
</dbReference>
<keyword evidence="2" id="KW-0677">Repeat</keyword>
<dbReference type="CDD" id="cd22478">
    <property type="entry name" value="KH-I_FUBP1_rpt1"/>
    <property type="match status" value="1"/>
</dbReference>
<dbReference type="InterPro" id="IPR036612">
    <property type="entry name" value="KH_dom_type_1_sf"/>
</dbReference>
<dbReference type="CDD" id="cd22484">
    <property type="entry name" value="KH-I_FUBP1_rpt3"/>
    <property type="match status" value="1"/>
</dbReference>
<name>A0A8J5ZY50_GALPY</name>
<evidence type="ECO:0000256" key="3">
    <source>
        <dbReference type="ARBA" id="ARBA00023242"/>
    </source>
</evidence>
<evidence type="ECO:0000256" key="1">
    <source>
        <dbReference type="ARBA" id="ARBA00004123"/>
    </source>
</evidence>
<dbReference type="InterPro" id="IPR004087">
    <property type="entry name" value="KH_dom"/>
</dbReference>
<feature type="domain" description="K Homology" evidence="7">
    <location>
        <begin position="458"/>
        <end position="513"/>
    </location>
</feature>
<keyword evidence="4" id="KW-0694">RNA-binding</keyword>
<feature type="compositionally biased region" description="Gly residues" evidence="5">
    <location>
        <begin position="448"/>
        <end position="458"/>
    </location>
</feature>
<dbReference type="InterPro" id="IPR048249">
    <property type="entry name" value="KH-I_FUBP1_dom1"/>
</dbReference>
<keyword evidence="6" id="KW-1133">Transmembrane helix</keyword>
<dbReference type="InterPro" id="IPR009019">
    <property type="entry name" value="KH_sf_prok-type"/>
</dbReference>
<dbReference type="AlphaFoldDB" id="A0A8J5ZY50"/>
<feature type="region of interest" description="Disordered" evidence="5">
    <location>
        <begin position="163"/>
        <end position="201"/>
    </location>
</feature>
<dbReference type="InterPro" id="IPR048251">
    <property type="entry name" value="KH-I_FUBP1_dom3"/>
</dbReference>
<dbReference type="Pfam" id="PF00013">
    <property type="entry name" value="KH_1"/>
    <property type="match status" value="4"/>
</dbReference>
<feature type="transmembrane region" description="Helical" evidence="6">
    <location>
        <begin position="748"/>
        <end position="772"/>
    </location>
</feature>
<keyword evidence="6" id="KW-0472">Membrane</keyword>
<dbReference type="FunFam" id="3.30.1370.10:FF:000008">
    <property type="entry name" value="far upstream element-binding protein 1 isoform X1"/>
    <property type="match status" value="1"/>
</dbReference>
<dbReference type="Proteomes" id="UP000700334">
    <property type="component" value="Unassembled WGS sequence"/>
</dbReference>
<dbReference type="PROSITE" id="PS50084">
    <property type="entry name" value="KH_TYPE_1"/>
    <property type="match status" value="4"/>
</dbReference>
<dbReference type="EMBL" id="JAGFMF010012074">
    <property type="protein sequence ID" value="KAG8507900.1"/>
    <property type="molecule type" value="Genomic_DNA"/>
</dbReference>
<evidence type="ECO:0000256" key="5">
    <source>
        <dbReference type="SAM" id="MobiDB-lite"/>
    </source>
</evidence>
<feature type="compositionally biased region" description="Basic and acidic residues" evidence="5">
    <location>
        <begin position="176"/>
        <end position="188"/>
    </location>
</feature>
<evidence type="ECO:0000259" key="7">
    <source>
        <dbReference type="SMART" id="SM00322"/>
    </source>
</evidence>
<feature type="region of interest" description="Disordered" evidence="5">
    <location>
        <begin position="95"/>
        <end position="141"/>
    </location>
</feature>
<keyword evidence="3" id="KW-0539">Nucleus</keyword>
<dbReference type="FunFam" id="3.30.1370.10:FF:000007">
    <property type="entry name" value="far upstream element-binding protein 1 isoform X1"/>
    <property type="match status" value="1"/>
</dbReference>
<proteinExistence type="predicted"/>
<sequence length="803" mass="88965">MAEEQESSRSSYYWLLAPSPRHISPSRLLSTAAARQYCQDWRSHDAAHLSPCPTQVSPPPLEVLSRSSQTGPPPALLWHLQLSLQLLDLQPPPLAGRRSLRRSGSGHCTVDMADYSTVPPPSSGSAGGGGGGGGGGGVNDAFKDALQRARQIAAKIGGDAGTSLNSNDYGYGGQKRPLEDGDQPDAKKVAPQNDSFGTQLPPMHQQQRYSYLSYVKKLFEEKCLLFFSRSVMTEEYKVPDGMVGFIIGRGGEQISRIQQESGCKIQIAPDSGGLPERSCMLTGTPESVQSAKRLLDQIVEKGRPAPGFHHGDGPGNAVQEIMIPASKAGLVIGKGGETIKQLQQAKEMVLELIRDQGGFREVRNEYGSRIGGNEGIDVPIPRFAVGIVIGRNGEMIKKIQNDAGVRIQFKPDDGTTPDRIAQITGPPDRCQHAAEIITDLLRSVQAGNPGGPGPGGRGRGGETIKSISQQSGARIELQRNPPPNADPNMKLFTIRGTPQQIDYARQLIEEKIGGHLYPMGPMVSQAPMGLLGLLDLELQWDHTTLHLIIQDHLALLLMVLQPHMHPRGGEMHIHTGSNRPLLIQLRQERIQIQQLGLLIMLTIINSKHSHHLQLLLVHQLQPKLMGKEISRIQLLPDRLIIPRRGKSTIRKWVKQFLLLLGLHRVVSQIIVQPGLNTIDNKLHTMPRRVPKECHSTLQHLRYNKLTNVVDLQIMQEATTIYINQFFFLKGFTPELAPFKGFSLTFCVFLMYLFCTGPIIRSGQYSICFIVWGKKTFVKYMDADDLMKILICFWFKIVFFFFFF</sequence>
<comment type="subcellular location">
    <subcellularLocation>
        <location evidence="1">Nucleus</location>
    </subcellularLocation>
</comment>
<feature type="domain" description="K Homology" evidence="7">
    <location>
        <begin position="230"/>
        <end position="300"/>
    </location>
</feature>
<gene>
    <name evidence="8" type="ORF">J0S82_007499</name>
</gene>
<dbReference type="InterPro" id="IPR004088">
    <property type="entry name" value="KH_dom_type_1"/>
</dbReference>
<dbReference type="Gene3D" id="3.30.1370.10">
    <property type="entry name" value="K Homology domain, type 1"/>
    <property type="match status" value="4"/>
</dbReference>
<organism evidence="8 9">
    <name type="scientific">Galemys pyrenaicus</name>
    <name type="common">Iberian desman</name>
    <name type="synonym">Pyrenean desman</name>
    <dbReference type="NCBI Taxonomy" id="202257"/>
    <lineage>
        <taxon>Eukaryota</taxon>
        <taxon>Metazoa</taxon>
        <taxon>Chordata</taxon>
        <taxon>Craniata</taxon>
        <taxon>Vertebrata</taxon>
        <taxon>Euteleostomi</taxon>
        <taxon>Mammalia</taxon>
        <taxon>Eutheria</taxon>
        <taxon>Laurasiatheria</taxon>
        <taxon>Eulipotyphla</taxon>
        <taxon>Talpidae</taxon>
        <taxon>Galemys</taxon>
    </lineage>
</organism>
<dbReference type="SMART" id="SM00322">
    <property type="entry name" value="KH"/>
    <property type="match status" value="4"/>
</dbReference>
<feature type="domain" description="K Homology" evidence="7">
    <location>
        <begin position="372"/>
        <end position="442"/>
    </location>
</feature>
<comment type="caution">
    <text evidence="8">The sequence shown here is derived from an EMBL/GenBank/DDBJ whole genome shotgun (WGS) entry which is preliminary data.</text>
</comment>
<feature type="domain" description="K Homology" evidence="7">
    <location>
        <begin position="315"/>
        <end position="371"/>
    </location>
</feature>
<dbReference type="GO" id="GO:0005634">
    <property type="term" value="C:nucleus"/>
    <property type="evidence" value="ECO:0007669"/>
    <property type="project" value="UniProtKB-SubCell"/>
</dbReference>
<feature type="region of interest" description="Disordered" evidence="5">
    <location>
        <begin position="444"/>
        <end position="487"/>
    </location>
</feature>
<evidence type="ECO:0000256" key="4">
    <source>
        <dbReference type="PROSITE-ProRule" id="PRU00117"/>
    </source>
</evidence>
<reference evidence="8" key="1">
    <citation type="journal article" date="2021" name="Evol. Appl.">
        <title>The genome of the Pyrenean desman and the effects of bottlenecks and inbreeding on the genomic landscape of an endangered species.</title>
        <authorList>
            <person name="Escoda L."/>
            <person name="Castresana J."/>
        </authorList>
    </citation>
    <scope>NUCLEOTIDE SEQUENCE</scope>
    <source>
        <strain evidence="8">IBE-C5619</strain>
    </source>
</reference>
<dbReference type="FunFam" id="3.30.1370.10:FF:000010">
    <property type="entry name" value="far upstream element-binding protein 1 isoform X1"/>
    <property type="match status" value="1"/>
</dbReference>
<protein>
    <submittedName>
        <fullName evidence="8">Far upstream element-binding protein 1</fullName>
    </submittedName>
</protein>
<accession>A0A8J5ZY50</accession>
<evidence type="ECO:0000313" key="8">
    <source>
        <dbReference type="EMBL" id="KAG8507900.1"/>
    </source>
</evidence>
<keyword evidence="9" id="KW-1185">Reference proteome</keyword>
<dbReference type="SUPFAM" id="SSF54791">
    <property type="entry name" value="Eukaryotic type KH-domain (KH-domain type I)"/>
    <property type="match status" value="3"/>
</dbReference>
<feature type="transmembrane region" description="Helical" evidence="6">
    <location>
        <begin position="784"/>
        <end position="802"/>
    </location>
</feature>
<feature type="compositionally biased region" description="Gly residues" evidence="5">
    <location>
        <begin position="125"/>
        <end position="138"/>
    </location>
</feature>
<keyword evidence="6" id="KW-0812">Transmembrane</keyword>
<dbReference type="GO" id="GO:0003723">
    <property type="term" value="F:RNA binding"/>
    <property type="evidence" value="ECO:0007669"/>
    <property type="project" value="UniProtKB-UniRule"/>
</dbReference>
<dbReference type="OrthoDB" id="5204190at2759"/>
<evidence type="ECO:0000256" key="6">
    <source>
        <dbReference type="SAM" id="Phobius"/>
    </source>
</evidence>
<feature type="compositionally biased region" description="Polar residues" evidence="5">
    <location>
        <begin position="192"/>
        <end position="201"/>
    </location>
</feature>
<evidence type="ECO:0000313" key="9">
    <source>
        <dbReference type="Proteomes" id="UP000700334"/>
    </source>
</evidence>